<dbReference type="PANTHER" id="PTHR32432:SF3">
    <property type="entry name" value="ETHANOLAMINE UTILIZATION PROTEIN EUTJ"/>
    <property type="match status" value="1"/>
</dbReference>
<proteinExistence type="predicted"/>
<dbReference type="AlphaFoldDB" id="A0A2H0WL94"/>
<reference evidence="2" key="1">
    <citation type="submission" date="2017-09" db="EMBL/GenBank/DDBJ databases">
        <title>Depth-based differentiation of microbial function through sediment-hosted aquifers and enrichment of novel symbionts in the deep terrestrial subsurface.</title>
        <authorList>
            <person name="Probst A.J."/>
            <person name="Ladd B."/>
            <person name="Jarett J.K."/>
            <person name="Geller-Mcgrath D.E."/>
            <person name="Sieber C.M.K."/>
            <person name="Emerson J.B."/>
            <person name="Anantharaman K."/>
            <person name="Thomas B.C."/>
            <person name="Malmstrom R."/>
            <person name="Stieglmeier M."/>
            <person name="Klingl A."/>
            <person name="Woyke T."/>
            <person name="Ryan C.M."/>
            <person name="Banfield J.F."/>
        </authorList>
    </citation>
    <scope>NUCLEOTIDE SEQUENCE [LARGE SCALE GENOMIC DNA]</scope>
</reference>
<dbReference type="Pfam" id="PF11104">
    <property type="entry name" value="PilM_2"/>
    <property type="match status" value="1"/>
</dbReference>
<gene>
    <name evidence="1" type="ORF">COT69_02820</name>
</gene>
<evidence type="ECO:0008006" key="3">
    <source>
        <dbReference type="Google" id="ProtNLM"/>
    </source>
</evidence>
<dbReference type="EMBL" id="PEZN01000040">
    <property type="protein sequence ID" value="PIS12659.1"/>
    <property type="molecule type" value="Genomic_DNA"/>
</dbReference>
<dbReference type="Gene3D" id="3.30.1490.300">
    <property type="match status" value="1"/>
</dbReference>
<accession>A0A2H0WL94</accession>
<evidence type="ECO:0000313" key="1">
    <source>
        <dbReference type="EMBL" id="PIS12659.1"/>
    </source>
</evidence>
<dbReference type="Proteomes" id="UP000230787">
    <property type="component" value="Unassembled WGS sequence"/>
</dbReference>
<dbReference type="CDD" id="cd24049">
    <property type="entry name" value="ASKHA_NBD_PilM"/>
    <property type="match status" value="1"/>
</dbReference>
<dbReference type="InterPro" id="IPR043129">
    <property type="entry name" value="ATPase_NBD"/>
</dbReference>
<dbReference type="PANTHER" id="PTHR32432">
    <property type="entry name" value="CELL DIVISION PROTEIN FTSA-RELATED"/>
    <property type="match status" value="1"/>
</dbReference>
<protein>
    <recommendedName>
        <fullName evidence="3">SHS2 domain-containing protein</fullName>
    </recommendedName>
</protein>
<organism evidence="1 2">
    <name type="scientific">candidate division WWE3 bacterium CG09_land_8_20_14_0_10_39_24</name>
    <dbReference type="NCBI Taxonomy" id="1975088"/>
    <lineage>
        <taxon>Bacteria</taxon>
        <taxon>Katanobacteria</taxon>
    </lineage>
</organism>
<dbReference type="InterPro" id="IPR050696">
    <property type="entry name" value="FtsA/MreB"/>
</dbReference>
<dbReference type="SUPFAM" id="SSF53067">
    <property type="entry name" value="Actin-like ATPase domain"/>
    <property type="match status" value="2"/>
</dbReference>
<dbReference type="InterPro" id="IPR005883">
    <property type="entry name" value="PilM"/>
</dbReference>
<dbReference type="PIRSF" id="PIRSF019169">
    <property type="entry name" value="PilM"/>
    <property type="match status" value="1"/>
</dbReference>
<evidence type="ECO:0000313" key="2">
    <source>
        <dbReference type="Proteomes" id="UP000230787"/>
    </source>
</evidence>
<sequence length="343" mass="38189">MNVIGLDIGTNLIKGVEVKKEKGTFELLNYTFAPAFKESLLSESDIDADKAASRLREFIAESSFSSNNIIASFPETHVFTRVIEIPKMSQKEVEKAVFWEAEQYLPTSIEDVTLNFQILPRDSEEPNQNKTEVLLIAVPKGLVQRFVKILVKAGLTPVGLEPESMSIARSIFYNEKSYPATLIVNIGSEVTNLSILVEDYIRFTRSIGTGGNSLSRAISQELNLEERQAQEYLKSYGLDASKMDGKIKASIEPVFNVILNEIRKSVAYYETRKNFIKVKRVVLCGGTSTVPGVLIYTAQYLNLEVQKADPWKKLLIGGKFSEKELDDTGPMFAAAVGLVLKDV</sequence>
<comment type="caution">
    <text evidence="1">The sequence shown here is derived from an EMBL/GenBank/DDBJ whole genome shotgun (WGS) entry which is preliminary data.</text>
</comment>
<dbReference type="NCBIfam" id="TIGR01175">
    <property type="entry name" value="pilM"/>
    <property type="match status" value="1"/>
</dbReference>
<name>A0A2H0WL94_UNCKA</name>
<dbReference type="Gene3D" id="3.30.420.40">
    <property type="match status" value="2"/>
</dbReference>